<dbReference type="SUPFAM" id="SSF54001">
    <property type="entry name" value="Cysteine proteinases"/>
    <property type="match status" value="1"/>
</dbReference>
<dbReference type="InterPro" id="IPR001212">
    <property type="entry name" value="Somatomedin_B_dom"/>
</dbReference>
<comment type="caution">
    <text evidence="6">The sequence shown here is derived from an EMBL/GenBank/DDBJ whole genome shotgun (WGS) entry which is preliminary data.</text>
</comment>
<name>A0AAV2Q9Y5_MEGNR</name>
<dbReference type="EMBL" id="CAXKWB010004662">
    <property type="protein sequence ID" value="CAL4074701.1"/>
    <property type="molecule type" value="Genomic_DNA"/>
</dbReference>
<reference evidence="6 7" key="1">
    <citation type="submission" date="2024-05" db="EMBL/GenBank/DDBJ databases">
        <authorList>
            <person name="Wallberg A."/>
        </authorList>
    </citation>
    <scope>NUCLEOTIDE SEQUENCE [LARGE SCALE GENOMIC DNA]</scope>
</reference>
<evidence type="ECO:0000256" key="1">
    <source>
        <dbReference type="ARBA" id="ARBA00008455"/>
    </source>
</evidence>
<dbReference type="PANTHER" id="PTHR12411">
    <property type="entry name" value="CYSTEINE PROTEASE FAMILY C1-RELATED"/>
    <property type="match status" value="1"/>
</dbReference>
<accession>A0AAV2Q9Y5</accession>
<feature type="chain" id="PRO_5043573228" description="SMB domain-containing protein" evidence="4">
    <location>
        <begin position="34"/>
        <end position="569"/>
    </location>
</feature>
<feature type="region of interest" description="Disordered" evidence="3">
    <location>
        <begin position="59"/>
        <end position="95"/>
    </location>
</feature>
<evidence type="ECO:0000256" key="3">
    <source>
        <dbReference type="SAM" id="MobiDB-lite"/>
    </source>
</evidence>
<dbReference type="AlphaFoldDB" id="A0AAV2Q9Y5"/>
<feature type="signal peptide" evidence="4">
    <location>
        <begin position="1"/>
        <end position="33"/>
    </location>
</feature>
<keyword evidence="7" id="KW-1185">Reference proteome</keyword>
<evidence type="ECO:0000313" key="7">
    <source>
        <dbReference type="Proteomes" id="UP001497623"/>
    </source>
</evidence>
<keyword evidence="2" id="KW-1015">Disulfide bond</keyword>
<dbReference type="CDD" id="cd02620">
    <property type="entry name" value="Peptidase_C1A_CathepsinB"/>
    <property type="match status" value="1"/>
</dbReference>
<dbReference type="Gene3D" id="3.90.70.10">
    <property type="entry name" value="Cysteine proteinases"/>
    <property type="match status" value="1"/>
</dbReference>
<evidence type="ECO:0000256" key="4">
    <source>
        <dbReference type="SAM" id="SignalP"/>
    </source>
</evidence>
<dbReference type="PRINTS" id="PR00705">
    <property type="entry name" value="PAPAIN"/>
</dbReference>
<evidence type="ECO:0000313" key="6">
    <source>
        <dbReference type="EMBL" id="CAL4074701.1"/>
    </source>
</evidence>
<gene>
    <name evidence="6" type="ORF">MNOR_LOCUS9578</name>
</gene>
<keyword evidence="4" id="KW-0732">Signal</keyword>
<protein>
    <recommendedName>
        <fullName evidence="5">SMB domain-containing protein</fullName>
    </recommendedName>
</protein>
<dbReference type="PROSITE" id="PS50958">
    <property type="entry name" value="SMB_2"/>
    <property type="match status" value="1"/>
</dbReference>
<feature type="domain" description="SMB" evidence="5">
    <location>
        <begin position="112"/>
        <end position="159"/>
    </location>
</feature>
<dbReference type="Pfam" id="PF00112">
    <property type="entry name" value="Peptidase_C1"/>
    <property type="match status" value="1"/>
</dbReference>
<proteinExistence type="inferred from homology"/>
<organism evidence="6 7">
    <name type="scientific">Meganyctiphanes norvegica</name>
    <name type="common">Northern krill</name>
    <name type="synonym">Thysanopoda norvegica</name>
    <dbReference type="NCBI Taxonomy" id="48144"/>
    <lineage>
        <taxon>Eukaryota</taxon>
        <taxon>Metazoa</taxon>
        <taxon>Ecdysozoa</taxon>
        <taxon>Arthropoda</taxon>
        <taxon>Crustacea</taxon>
        <taxon>Multicrustacea</taxon>
        <taxon>Malacostraca</taxon>
        <taxon>Eumalacostraca</taxon>
        <taxon>Eucarida</taxon>
        <taxon>Euphausiacea</taxon>
        <taxon>Euphausiidae</taxon>
        <taxon>Meganyctiphanes</taxon>
    </lineage>
</organism>
<dbReference type="InterPro" id="IPR000668">
    <property type="entry name" value="Peptidase_C1A_C"/>
</dbReference>
<evidence type="ECO:0000259" key="5">
    <source>
        <dbReference type="PROSITE" id="PS50958"/>
    </source>
</evidence>
<dbReference type="SMART" id="SM00645">
    <property type="entry name" value="Pept_C1"/>
    <property type="match status" value="1"/>
</dbReference>
<dbReference type="GO" id="GO:0008234">
    <property type="term" value="F:cysteine-type peptidase activity"/>
    <property type="evidence" value="ECO:0007669"/>
    <property type="project" value="InterPro"/>
</dbReference>
<dbReference type="InterPro" id="IPR013128">
    <property type="entry name" value="Peptidase_C1A"/>
</dbReference>
<comment type="similarity">
    <text evidence="1">Belongs to the peptidase C1 family.</text>
</comment>
<dbReference type="InterPro" id="IPR038765">
    <property type="entry name" value="Papain-like_cys_pep_sf"/>
</dbReference>
<sequence length="569" mass="64255">MGAHAGPSILVMGATTTTTTLLLLLGAFCAAHAQNYNYNQNSLSNYNPNQPGYKPPVGLVGVTSNPPQPQGPNNQGGSQWGWNNPQDAPSQGYTPNYSPFMDIRGKYCETRRLQQCCPNRQDECSVPIMGTLCYCDMFCDRTKNPDCCPDFYSVCRGITPPPEPPKLLEPCKVDGGFLPPGSSVKINCNTCKCVLIGNPGKSVLQCEQDPCMINKNALETMKRDARSYTWTASNYSMFWGHKSKEGLIKMTGALNPEELSKRMYPILLIYNEDQIPSTFDARKSNQLWAGKVGDIRDQGWCGSSWALSTLGVAEDRLAISAAVKGLDIKEQLSPQQLISCDQRGQRGCQGGHMDRVWNYLRKRGVVSESCYPYTSRNGDEGKCPIPRRSCTPYTSSSDNRGKCAFTCPSGEESTIYQFEPAYRIASEEYDIMYEIMTNGPVQALMKVQDDFFMYQSGIYSHVRRLTNNEESHYHAVRVVGWGTEGFGNRQTKYWRVANTWGKNWGERGFFRIKRGSNESEIESFILAVRPRLDTYRRNARQRRLISHKNYPQNYIRKNHHQNLKHKIGY</sequence>
<feature type="compositionally biased region" description="Low complexity" evidence="3">
    <location>
        <begin position="71"/>
        <end position="86"/>
    </location>
</feature>
<dbReference type="GO" id="GO:0006508">
    <property type="term" value="P:proteolysis"/>
    <property type="evidence" value="ECO:0007669"/>
    <property type="project" value="InterPro"/>
</dbReference>
<evidence type="ECO:0000256" key="2">
    <source>
        <dbReference type="ARBA" id="ARBA00023157"/>
    </source>
</evidence>
<dbReference type="Proteomes" id="UP001497623">
    <property type="component" value="Unassembled WGS sequence"/>
</dbReference>